<evidence type="ECO:0000313" key="2">
    <source>
        <dbReference type="Proteomes" id="UP000075816"/>
    </source>
</evidence>
<dbReference type="Proteomes" id="UP000075816">
    <property type="component" value="Unassembled WGS sequence"/>
</dbReference>
<comment type="caution">
    <text evidence="1">The sequence shown here is derived from an EMBL/GenBank/DDBJ whole genome shotgun (WGS) entry which is preliminary data.</text>
</comment>
<evidence type="ECO:0000313" key="1">
    <source>
        <dbReference type="EMBL" id="KYL04011.1"/>
    </source>
</evidence>
<dbReference type="RefSeq" id="WP_062624055.1">
    <property type="nucleotide sequence ID" value="NZ_CAXOUE010000005.1"/>
</dbReference>
<dbReference type="KEGG" id="fnf:BSQ88_09120"/>
<dbReference type="EMBL" id="LVEA01000034">
    <property type="protein sequence ID" value="KYL04011.1"/>
    <property type="molecule type" value="Genomic_DNA"/>
</dbReference>
<proteinExistence type="predicted"/>
<reference evidence="1 2" key="1">
    <citation type="submission" date="2016-03" db="EMBL/GenBank/DDBJ databases">
        <title>Comparative genomics of human isolates of Fusobacterium necrophorum.</title>
        <authorList>
            <person name="Jensen A."/>
            <person name="Bank S."/>
            <person name="Andersen P.S."/>
            <person name="Kristensen L.H."/>
            <person name="Prag J."/>
        </authorList>
    </citation>
    <scope>NUCLEOTIDE SEQUENCE [LARGE SCALE GENOMIC DNA]</scope>
    <source>
        <strain evidence="1 2">LS_1264</strain>
    </source>
</reference>
<name>A0A162IR86_9FUSO</name>
<protein>
    <submittedName>
        <fullName evidence="1">Uncharacterized protein</fullName>
    </submittedName>
</protein>
<gene>
    <name evidence="1" type="ORF">A2J07_10730</name>
</gene>
<accession>A0A162IR86</accession>
<dbReference type="AlphaFoldDB" id="A0A162IR86"/>
<sequence length="70" mass="8640">MKLKLRKLRKKREIERFRKSSLAITEYEHQSLRRKGYVLLERFLDWKGLKWFFFIGEIKAKAKKRGGKNR</sequence>
<organism evidence="1 2">
    <name type="scientific">Fusobacterium necrophorum subsp. funduliforme</name>
    <dbReference type="NCBI Taxonomy" id="143387"/>
    <lineage>
        <taxon>Bacteria</taxon>
        <taxon>Fusobacteriati</taxon>
        <taxon>Fusobacteriota</taxon>
        <taxon>Fusobacteriia</taxon>
        <taxon>Fusobacteriales</taxon>
        <taxon>Fusobacteriaceae</taxon>
        <taxon>Fusobacterium</taxon>
    </lineage>
</organism>